<keyword evidence="5" id="KW-0460">Magnesium</keyword>
<evidence type="ECO:0000256" key="1">
    <source>
        <dbReference type="ARBA" id="ARBA00022649"/>
    </source>
</evidence>
<sequence length="147" mass="17111">MTNTYWRYFKVKSNTCFIDTSAFIGLNHSSDQNHQSAVNIAAHLTGYTYYLSEAVLNETYTILRYRLGYQTARRFLSAVNEDPEHFTVVEVSERIRKETVALLDNYSNHPISYCDAQSVAVMKDMGLKKIFAFDHHFEMMGVQRLYE</sequence>
<dbReference type="GO" id="GO:0016787">
    <property type="term" value="F:hydrolase activity"/>
    <property type="evidence" value="ECO:0007669"/>
    <property type="project" value="UniProtKB-KW"/>
</dbReference>
<dbReference type="GO" id="GO:0000287">
    <property type="term" value="F:magnesium ion binding"/>
    <property type="evidence" value="ECO:0007669"/>
    <property type="project" value="UniProtKB-UniRule"/>
</dbReference>
<keyword evidence="3 5" id="KW-0479">Metal-binding</keyword>
<dbReference type="EMBL" id="RBVX01000046">
    <property type="protein sequence ID" value="RSL29974.1"/>
    <property type="molecule type" value="Genomic_DNA"/>
</dbReference>
<comment type="function">
    <text evidence="5">Toxic component of a toxin-antitoxin (TA) system. An RNase.</text>
</comment>
<protein>
    <recommendedName>
        <fullName evidence="5">Ribonuclease VapC</fullName>
        <shortName evidence="5">RNase VapC</shortName>
        <ecNumber evidence="5">3.1.-.-</ecNumber>
    </recommendedName>
    <alternativeName>
        <fullName evidence="5">Toxin VapC</fullName>
    </alternativeName>
</protein>
<dbReference type="GO" id="GO:0004521">
    <property type="term" value="F:RNA endonuclease activity"/>
    <property type="evidence" value="ECO:0007669"/>
    <property type="project" value="InterPro"/>
</dbReference>
<keyword evidence="4 5" id="KW-0378">Hydrolase</keyword>
<comment type="similarity">
    <text evidence="5">Belongs to the PINc/VapC protein family.</text>
</comment>
<gene>
    <name evidence="5" type="primary">vapC</name>
    <name evidence="7" type="ORF">D7Z54_28565</name>
</gene>
<organism evidence="7 8">
    <name type="scientific">Salibacterium salarium</name>
    <dbReference type="NCBI Taxonomy" id="284579"/>
    <lineage>
        <taxon>Bacteria</taxon>
        <taxon>Bacillati</taxon>
        <taxon>Bacillota</taxon>
        <taxon>Bacilli</taxon>
        <taxon>Bacillales</taxon>
        <taxon>Bacillaceae</taxon>
    </lineage>
</organism>
<evidence type="ECO:0000256" key="3">
    <source>
        <dbReference type="ARBA" id="ARBA00022723"/>
    </source>
</evidence>
<keyword evidence="5" id="KW-0800">Toxin</keyword>
<proteinExistence type="inferred from homology"/>
<reference evidence="7 8" key="1">
    <citation type="submission" date="2018-10" db="EMBL/GenBank/DDBJ databases">
        <title>Draft genome sequence of Bacillus salarius IM0101, isolated from a hypersaline soil in Inner Mongolia, China.</title>
        <authorList>
            <person name="Yamprayoonswat W."/>
            <person name="Boonvisut S."/>
            <person name="Jumpathong W."/>
            <person name="Sittihan S."/>
            <person name="Ruangsuj P."/>
            <person name="Wanthongcharoen S."/>
            <person name="Thongpramul N."/>
            <person name="Pimmason S."/>
            <person name="Yu B."/>
            <person name="Yasawong M."/>
        </authorList>
    </citation>
    <scope>NUCLEOTIDE SEQUENCE [LARGE SCALE GENOMIC DNA]</scope>
    <source>
        <strain evidence="7 8">IM0101</strain>
    </source>
</reference>
<keyword evidence="2 5" id="KW-0540">Nuclease</keyword>
<feature type="domain" description="PIN" evidence="6">
    <location>
        <begin position="17"/>
        <end position="138"/>
    </location>
</feature>
<dbReference type="Pfam" id="PF01850">
    <property type="entry name" value="PIN"/>
    <property type="match status" value="1"/>
</dbReference>
<dbReference type="Proteomes" id="UP000275076">
    <property type="component" value="Unassembled WGS sequence"/>
</dbReference>
<evidence type="ECO:0000256" key="2">
    <source>
        <dbReference type="ARBA" id="ARBA00022722"/>
    </source>
</evidence>
<accession>A0A428MV30</accession>
<dbReference type="InterPro" id="IPR022907">
    <property type="entry name" value="VapC_family"/>
</dbReference>
<dbReference type="InterPro" id="IPR029060">
    <property type="entry name" value="PIN-like_dom_sf"/>
</dbReference>
<evidence type="ECO:0000313" key="8">
    <source>
        <dbReference type="Proteomes" id="UP000275076"/>
    </source>
</evidence>
<feature type="binding site" evidence="5">
    <location>
        <position position="115"/>
    </location>
    <ligand>
        <name>Mg(2+)</name>
        <dbReference type="ChEBI" id="CHEBI:18420"/>
    </ligand>
</feature>
<name>A0A428MV30_9BACI</name>
<evidence type="ECO:0000259" key="6">
    <source>
        <dbReference type="Pfam" id="PF01850"/>
    </source>
</evidence>
<evidence type="ECO:0000313" key="7">
    <source>
        <dbReference type="EMBL" id="RSL29974.1"/>
    </source>
</evidence>
<dbReference type="GO" id="GO:0016075">
    <property type="term" value="P:rRNA catabolic process"/>
    <property type="evidence" value="ECO:0007669"/>
    <property type="project" value="TreeGrafter"/>
</dbReference>
<dbReference type="PANTHER" id="PTHR42188">
    <property type="entry name" value="23S RRNA-SPECIFIC ENDONUCLEASE VAPC20"/>
    <property type="match status" value="1"/>
</dbReference>
<evidence type="ECO:0000256" key="4">
    <source>
        <dbReference type="ARBA" id="ARBA00022801"/>
    </source>
</evidence>
<dbReference type="Gene3D" id="3.40.50.1010">
    <property type="entry name" value="5'-nuclease"/>
    <property type="match status" value="1"/>
</dbReference>
<dbReference type="OrthoDB" id="1725972at2"/>
<dbReference type="PANTHER" id="PTHR42188:SF1">
    <property type="entry name" value="23S RRNA-SPECIFIC ENDONUCLEASE VAPC20"/>
    <property type="match status" value="1"/>
</dbReference>
<evidence type="ECO:0000256" key="5">
    <source>
        <dbReference type="HAMAP-Rule" id="MF_00265"/>
    </source>
</evidence>
<dbReference type="InterPro" id="IPR039018">
    <property type="entry name" value="VapC20-like"/>
</dbReference>
<dbReference type="HAMAP" id="MF_00265">
    <property type="entry name" value="VapC_Nob1"/>
    <property type="match status" value="1"/>
</dbReference>
<dbReference type="SUPFAM" id="SSF88723">
    <property type="entry name" value="PIN domain-like"/>
    <property type="match status" value="1"/>
</dbReference>
<comment type="caution">
    <text evidence="7">The sequence shown here is derived from an EMBL/GenBank/DDBJ whole genome shotgun (WGS) entry which is preliminary data.</text>
</comment>
<dbReference type="InterPro" id="IPR002716">
    <property type="entry name" value="PIN_dom"/>
</dbReference>
<keyword evidence="8" id="KW-1185">Reference proteome</keyword>
<dbReference type="AlphaFoldDB" id="A0A428MV30"/>
<dbReference type="EC" id="3.1.-.-" evidence="5"/>
<feature type="binding site" evidence="5">
    <location>
        <position position="19"/>
    </location>
    <ligand>
        <name>Mg(2+)</name>
        <dbReference type="ChEBI" id="CHEBI:18420"/>
    </ligand>
</feature>
<comment type="cofactor">
    <cofactor evidence="5">
        <name>Mg(2+)</name>
        <dbReference type="ChEBI" id="CHEBI:18420"/>
    </cofactor>
</comment>
<keyword evidence="1 5" id="KW-1277">Toxin-antitoxin system</keyword>
<dbReference type="GO" id="GO:0090729">
    <property type="term" value="F:toxin activity"/>
    <property type="evidence" value="ECO:0007669"/>
    <property type="project" value="UniProtKB-KW"/>
</dbReference>